<evidence type="ECO:0000313" key="11">
    <source>
        <dbReference type="EMBL" id="MBB5377755.1"/>
    </source>
</evidence>
<dbReference type="SMART" id="SM00257">
    <property type="entry name" value="LysM"/>
    <property type="match status" value="2"/>
</dbReference>
<reference evidence="10" key="1">
    <citation type="journal article" date="2014" name="Int. J. Syst. Evol. Microbiol.">
        <title>Complete genome of a new Firmicutes species belonging to the dominant human colonic microbiota ('Ruminococcus bicirculans') reveals two chromosomes and a selective capacity to utilize plant glucans.</title>
        <authorList>
            <consortium name="NISC Comparative Sequencing Program"/>
            <person name="Wegmann U."/>
            <person name="Louis P."/>
            <person name="Goesmann A."/>
            <person name="Henrissat B."/>
            <person name="Duncan S.H."/>
            <person name="Flint H.J."/>
        </authorList>
    </citation>
    <scope>NUCLEOTIDE SEQUENCE</scope>
    <source>
        <strain evidence="10">CGMCC 1.18437</strain>
    </source>
</reference>
<evidence type="ECO:0000256" key="5">
    <source>
        <dbReference type="ARBA" id="ARBA00022801"/>
    </source>
</evidence>
<reference evidence="10" key="4">
    <citation type="submission" date="2024-05" db="EMBL/GenBank/DDBJ databases">
        <authorList>
            <person name="Sun Q."/>
            <person name="Zhou Y."/>
        </authorList>
    </citation>
    <scope>NUCLEOTIDE SEQUENCE</scope>
    <source>
        <strain evidence="10">CGMCC 1.18437</strain>
    </source>
</reference>
<feature type="signal peptide" evidence="7">
    <location>
        <begin position="1"/>
        <end position="25"/>
    </location>
</feature>
<protein>
    <submittedName>
        <fullName evidence="11">LysM repeat protein</fullName>
    </submittedName>
    <submittedName>
        <fullName evidence="10">Peptidase</fullName>
    </submittedName>
</protein>
<dbReference type="Gene3D" id="3.10.350.10">
    <property type="entry name" value="LysM domain"/>
    <property type="match status" value="2"/>
</dbReference>
<dbReference type="GO" id="GO:0006508">
    <property type="term" value="P:proteolysis"/>
    <property type="evidence" value="ECO:0007669"/>
    <property type="project" value="UniProtKB-KW"/>
</dbReference>
<dbReference type="InterPro" id="IPR036779">
    <property type="entry name" value="LysM_dom_sf"/>
</dbReference>
<dbReference type="EMBL" id="JACHFK010000008">
    <property type="protein sequence ID" value="MBB5377755.1"/>
    <property type="molecule type" value="Genomic_DNA"/>
</dbReference>
<comment type="similarity">
    <text evidence="1">Belongs to the peptidase C40 family.</text>
</comment>
<reference evidence="11 12" key="3">
    <citation type="submission" date="2020-08" db="EMBL/GenBank/DDBJ databases">
        <title>Genomic Encyclopedia of Type Strains, Phase IV (KMG-IV): sequencing the most valuable type-strain genomes for metagenomic binning, comparative biology and taxonomic classification.</title>
        <authorList>
            <person name="Goeker M."/>
        </authorList>
    </citation>
    <scope>NUCLEOTIDE SEQUENCE [LARGE SCALE GENOMIC DNA]</scope>
    <source>
        <strain evidence="11 12">DSM 27521</strain>
    </source>
</reference>
<keyword evidence="13" id="KW-1185">Reference proteome</keyword>
<dbReference type="InterPro" id="IPR018392">
    <property type="entry name" value="LysM"/>
</dbReference>
<gene>
    <name evidence="10" type="ORF">GCM10017781_31840</name>
    <name evidence="11" type="ORF">HNQ07_003254</name>
</gene>
<evidence type="ECO:0000256" key="4">
    <source>
        <dbReference type="ARBA" id="ARBA00022737"/>
    </source>
</evidence>
<keyword evidence="3 7" id="KW-0732">Signal</keyword>
<evidence type="ECO:0000313" key="10">
    <source>
        <dbReference type="EMBL" id="GHF53102.1"/>
    </source>
</evidence>
<dbReference type="AlphaFoldDB" id="A0A7W8KGM8"/>
<feature type="domain" description="LysM" evidence="8">
    <location>
        <begin position="37"/>
        <end position="80"/>
    </location>
</feature>
<keyword evidence="4" id="KW-0677">Repeat</keyword>
<reference evidence="13" key="2">
    <citation type="journal article" date="2019" name="Int. J. Syst. Evol. Microbiol.">
        <title>The Global Catalogue of Microorganisms (GCM) 10K type strain sequencing project: providing services to taxonomists for standard genome sequencing and annotation.</title>
        <authorList>
            <consortium name="The Broad Institute Genomics Platform"/>
            <consortium name="The Broad Institute Genome Sequencing Center for Infectious Disease"/>
            <person name="Wu L."/>
            <person name="Ma J."/>
        </authorList>
    </citation>
    <scope>NUCLEOTIDE SEQUENCE [LARGE SCALE GENOMIC DNA]</scope>
    <source>
        <strain evidence="13">CGMCC 1.18437</strain>
    </source>
</reference>
<name>A0A7W8KGM8_9DEIO</name>
<dbReference type="GO" id="GO:0008234">
    <property type="term" value="F:cysteine-type peptidase activity"/>
    <property type="evidence" value="ECO:0007669"/>
    <property type="project" value="UniProtKB-KW"/>
</dbReference>
<dbReference type="Proteomes" id="UP000539473">
    <property type="component" value="Unassembled WGS sequence"/>
</dbReference>
<dbReference type="SUPFAM" id="SSF54106">
    <property type="entry name" value="LysM domain"/>
    <property type="match status" value="2"/>
</dbReference>
<dbReference type="PROSITE" id="PS51782">
    <property type="entry name" value="LYSM"/>
    <property type="match status" value="2"/>
</dbReference>
<keyword evidence="2" id="KW-0645">Protease</keyword>
<dbReference type="Gene3D" id="3.90.1720.10">
    <property type="entry name" value="endopeptidase domain like (from Nostoc punctiforme)"/>
    <property type="match status" value="1"/>
</dbReference>
<evidence type="ECO:0000256" key="6">
    <source>
        <dbReference type="ARBA" id="ARBA00022807"/>
    </source>
</evidence>
<keyword evidence="5" id="KW-0378">Hydrolase</keyword>
<feature type="chain" id="PRO_5030574254" evidence="7">
    <location>
        <begin position="26"/>
        <end position="334"/>
    </location>
</feature>
<proteinExistence type="inferred from homology"/>
<evidence type="ECO:0000256" key="2">
    <source>
        <dbReference type="ARBA" id="ARBA00022670"/>
    </source>
</evidence>
<evidence type="ECO:0000313" key="13">
    <source>
        <dbReference type="Proteomes" id="UP000619376"/>
    </source>
</evidence>
<evidence type="ECO:0000259" key="9">
    <source>
        <dbReference type="PROSITE" id="PS51935"/>
    </source>
</evidence>
<dbReference type="PANTHER" id="PTHR47360">
    <property type="entry name" value="MUREIN DD-ENDOPEPTIDASE MEPS/MUREIN LD-CARBOXYPEPTIDASE"/>
    <property type="match status" value="1"/>
</dbReference>
<evidence type="ECO:0000313" key="12">
    <source>
        <dbReference type="Proteomes" id="UP000539473"/>
    </source>
</evidence>
<evidence type="ECO:0000259" key="8">
    <source>
        <dbReference type="PROSITE" id="PS51782"/>
    </source>
</evidence>
<dbReference type="Proteomes" id="UP000619376">
    <property type="component" value="Unassembled WGS sequence"/>
</dbReference>
<dbReference type="SUPFAM" id="SSF54001">
    <property type="entry name" value="Cysteine proteinases"/>
    <property type="match status" value="1"/>
</dbReference>
<feature type="domain" description="NlpC/P60" evidence="9">
    <location>
        <begin position="202"/>
        <end position="326"/>
    </location>
</feature>
<dbReference type="CDD" id="cd00118">
    <property type="entry name" value="LysM"/>
    <property type="match status" value="2"/>
</dbReference>
<organism evidence="11 12">
    <name type="scientific">Deinococcus metalli</name>
    <dbReference type="NCBI Taxonomy" id="1141878"/>
    <lineage>
        <taxon>Bacteria</taxon>
        <taxon>Thermotogati</taxon>
        <taxon>Deinococcota</taxon>
        <taxon>Deinococci</taxon>
        <taxon>Deinococcales</taxon>
        <taxon>Deinococcaceae</taxon>
        <taxon>Deinococcus</taxon>
    </lineage>
</organism>
<dbReference type="Pfam" id="PF01476">
    <property type="entry name" value="LysM"/>
    <property type="match status" value="2"/>
</dbReference>
<dbReference type="RefSeq" id="WP_184113594.1">
    <property type="nucleotide sequence ID" value="NZ_BNAJ01000008.1"/>
</dbReference>
<evidence type="ECO:0000256" key="3">
    <source>
        <dbReference type="ARBA" id="ARBA00022729"/>
    </source>
</evidence>
<dbReference type="PROSITE" id="PS51935">
    <property type="entry name" value="NLPC_P60"/>
    <property type="match status" value="1"/>
</dbReference>
<dbReference type="EMBL" id="BNAJ01000008">
    <property type="protein sequence ID" value="GHF53102.1"/>
    <property type="molecule type" value="Genomic_DNA"/>
</dbReference>
<dbReference type="Pfam" id="PF00877">
    <property type="entry name" value="NLPC_P60"/>
    <property type="match status" value="1"/>
</dbReference>
<dbReference type="InterPro" id="IPR052062">
    <property type="entry name" value="Murein_DD/LD_carboxypeptidase"/>
</dbReference>
<dbReference type="InterPro" id="IPR038765">
    <property type="entry name" value="Papain-like_cys_pep_sf"/>
</dbReference>
<keyword evidence="6" id="KW-0788">Thiol protease</keyword>
<feature type="domain" description="LysM" evidence="8">
    <location>
        <begin position="84"/>
        <end position="128"/>
    </location>
</feature>
<sequence length="334" mass="34165">MPRPVLALRSTLLLLALGLGAPALAAAPTLPAASTATTVTVQPGDTAYAIARRAGISVDTLLALNGLSTPAVKVGQVLRVREVTVYVVQPGETLYALSRRYGVSVDALLYENALPPGATLKAGQTLRIPAAASGSVALAAAPVTAPAVVSTPATPSGGVLGSPFVPALPAPDRPSLSAPSRLPTLPTPPDALLPPLAPAAVNAQPTDWLSAALALLGTPYVYGGATPSGTDCSGLVVQVFTPLGVTLPRTSAEQARAGAPVESGQWQPGDLVFFDTEGQGRVSHVGIYLGNDTFVDANTYQGKVVIDRLLGDRYWAARYLGARRVLPDPLALRP</sequence>
<accession>A0A7W8KGM8</accession>
<evidence type="ECO:0000256" key="7">
    <source>
        <dbReference type="SAM" id="SignalP"/>
    </source>
</evidence>
<dbReference type="PANTHER" id="PTHR47360:SF1">
    <property type="entry name" value="ENDOPEPTIDASE NLPC-RELATED"/>
    <property type="match status" value="1"/>
</dbReference>
<evidence type="ECO:0000256" key="1">
    <source>
        <dbReference type="ARBA" id="ARBA00007074"/>
    </source>
</evidence>
<dbReference type="InterPro" id="IPR000064">
    <property type="entry name" value="NLP_P60_dom"/>
</dbReference>
<comment type="caution">
    <text evidence="11">The sequence shown here is derived from an EMBL/GenBank/DDBJ whole genome shotgun (WGS) entry which is preliminary data.</text>
</comment>